<evidence type="ECO:0000313" key="7">
    <source>
        <dbReference type="EMBL" id="KAL0280900.1"/>
    </source>
</evidence>
<comment type="catalytic activity">
    <reaction evidence="4">
        <text>RX + glutathione = an S-substituted glutathione + a halide anion + H(+)</text>
        <dbReference type="Rhea" id="RHEA:16437"/>
        <dbReference type="ChEBI" id="CHEBI:15378"/>
        <dbReference type="ChEBI" id="CHEBI:16042"/>
        <dbReference type="ChEBI" id="CHEBI:17792"/>
        <dbReference type="ChEBI" id="CHEBI:57925"/>
        <dbReference type="ChEBI" id="CHEBI:90779"/>
        <dbReference type="EC" id="2.5.1.18"/>
    </reaction>
</comment>
<dbReference type="InterPro" id="IPR010987">
    <property type="entry name" value="Glutathione-S-Trfase_C-like"/>
</dbReference>
<dbReference type="InterPro" id="IPR036249">
    <property type="entry name" value="Thioredoxin-like_sf"/>
</dbReference>
<dbReference type="InterPro" id="IPR040079">
    <property type="entry name" value="Glutathione_S-Trfase"/>
</dbReference>
<dbReference type="SFLD" id="SFLDG00363">
    <property type="entry name" value="AMPS_(cytGST):_Alpha-__Mu-__Pi"/>
    <property type="match status" value="1"/>
</dbReference>
<dbReference type="Gene3D" id="1.20.1050.130">
    <property type="match status" value="1"/>
</dbReference>
<protein>
    <recommendedName>
        <fullName evidence="1">glutathione transferase</fullName>
        <ecNumber evidence="1">2.5.1.18</ecNumber>
    </recommendedName>
</protein>
<organism evidence="7">
    <name type="scientific">Menopon gallinae</name>
    <name type="common">poultry shaft louse</name>
    <dbReference type="NCBI Taxonomy" id="328185"/>
    <lineage>
        <taxon>Eukaryota</taxon>
        <taxon>Metazoa</taxon>
        <taxon>Ecdysozoa</taxon>
        <taxon>Arthropoda</taxon>
        <taxon>Hexapoda</taxon>
        <taxon>Insecta</taxon>
        <taxon>Pterygota</taxon>
        <taxon>Neoptera</taxon>
        <taxon>Paraneoptera</taxon>
        <taxon>Psocodea</taxon>
        <taxon>Troctomorpha</taxon>
        <taxon>Phthiraptera</taxon>
        <taxon>Amblycera</taxon>
        <taxon>Menoponidae</taxon>
        <taxon>Menopon</taxon>
    </lineage>
</organism>
<sequence length="204" mass="23820">MSPKYKLIYFNARGRAEHIRLLFAYAEVDYIDERIPMEEWPEYKKKTPYGTVPVLEVEGTQVAQSNAIARYLAKKYNLAGKDDWESLQCDVLVDTLSDVKQALMQYRTECDPVKKEERKVILMKETIPFYMKKFETILQNNHGFSVGDSITWADFVFAASLESFECIFGKNALDKYPYLKALKEKVFNLPGIKEWLKKRPVTDF</sequence>
<dbReference type="Pfam" id="PF02798">
    <property type="entry name" value="GST_N"/>
    <property type="match status" value="1"/>
</dbReference>
<dbReference type="PROSITE" id="PS50404">
    <property type="entry name" value="GST_NTER"/>
    <property type="match status" value="1"/>
</dbReference>
<name>A0AAW2IHH5_9NEOP</name>
<dbReference type="SUPFAM" id="SSF47616">
    <property type="entry name" value="GST C-terminal domain-like"/>
    <property type="match status" value="1"/>
</dbReference>
<evidence type="ECO:0000259" key="6">
    <source>
        <dbReference type="PROSITE" id="PS50405"/>
    </source>
</evidence>
<proteinExistence type="inferred from homology"/>
<comment type="similarity">
    <text evidence="3">Belongs to the GST superfamily. Sigma family.</text>
</comment>
<evidence type="ECO:0000256" key="3">
    <source>
        <dbReference type="ARBA" id="ARBA00038317"/>
    </source>
</evidence>
<dbReference type="GO" id="GO:0006749">
    <property type="term" value="P:glutathione metabolic process"/>
    <property type="evidence" value="ECO:0007669"/>
    <property type="project" value="TreeGrafter"/>
</dbReference>
<dbReference type="InterPro" id="IPR036282">
    <property type="entry name" value="Glutathione-S-Trfase_C_sf"/>
</dbReference>
<evidence type="ECO:0000256" key="4">
    <source>
        <dbReference type="ARBA" id="ARBA00047960"/>
    </source>
</evidence>
<dbReference type="AlphaFoldDB" id="A0AAW2IHH5"/>
<evidence type="ECO:0000256" key="2">
    <source>
        <dbReference type="ARBA" id="ARBA00022679"/>
    </source>
</evidence>
<dbReference type="GO" id="GO:0004364">
    <property type="term" value="F:glutathione transferase activity"/>
    <property type="evidence" value="ECO:0007669"/>
    <property type="project" value="UniProtKB-EC"/>
</dbReference>
<dbReference type="FunFam" id="1.20.1050.10:FF:000030">
    <property type="entry name" value="Glutathione S-transferase S1"/>
    <property type="match status" value="1"/>
</dbReference>
<dbReference type="FunFam" id="3.40.30.10:FF:000035">
    <property type="entry name" value="hematopoietic prostaglandin D synthase"/>
    <property type="match status" value="1"/>
</dbReference>
<dbReference type="EMBL" id="JARGDH010000001">
    <property type="protein sequence ID" value="KAL0280900.1"/>
    <property type="molecule type" value="Genomic_DNA"/>
</dbReference>
<dbReference type="InterPro" id="IPR050213">
    <property type="entry name" value="GST_superfamily"/>
</dbReference>
<dbReference type="CDD" id="cd03039">
    <property type="entry name" value="GST_N_Sigma_like"/>
    <property type="match status" value="1"/>
</dbReference>
<dbReference type="GO" id="GO:0004602">
    <property type="term" value="F:glutathione peroxidase activity"/>
    <property type="evidence" value="ECO:0007669"/>
    <property type="project" value="UniProtKB-ARBA"/>
</dbReference>
<dbReference type="CDD" id="cd03192">
    <property type="entry name" value="GST_C_Sigma_like"/>
    <property type="match status" value="1"/>
</dbReference>
<evidence type="ECO:0000256" key="1">
    <source>
        <dbReference type="ARBA" id="ARBA00012452"/>
    </source>
</evidence>
<dbReference type="PANTHER" id="PTHR11571">
    <property type="entry name" value="GLUTATHIONE S-TRANSFERASE"/>
    <property type="match status" value="1"/>
</dbReference>
<dbReference type="SFLD" id="SFLDS00019">
    <property type="entry name" value="Glutathione_Transferase_(cytos"/>
    <property type="match status" value="1"/>
</dbReference>
<keyword evidence="2" id="KW-0808">Transferase</keyword>
<feature type="domain" description="GST C-terminal" evidence="6">
    <location>
        <begin position="82"/>
        <end position="204"/>
    </location>
</feature>
<dbReference type="InterPro" id="IPR004046">
    <property type="entry name" value="GST_C"/>
</dbReference>
<dbReference type="InterPro" id="IPR004045">
    <property type="entry name" value="Glutathione_S-Trfase_N"/>
</dbReference>
<gene>
    <name evidence="7" type="ORF">PYX00_002058</name>
</gene>
<dbReference type="PANTHER" id="PTHR11571:SF224">
    <property type="entry name" value="HEMATOPOIETIC PROSTAGLANDIN D SYNTHASE"/>
    <property type="match status" value="1"/>
</dbReference>
<dbReference type="Pfam" id="PF14497">
    <property type="entry name" value="GST_C_3"/>
    <property type="match status" value="1"/>
</dbReference>
<feature type="domain" description="GST N-terminal" evidence="5">
    <location>
        <begin position="3"/>
        <end position="80"/>
    </location>
</feature>
<dbReference type="EC" id="2.5.1.18" evidence="1"/>
<dbReference type="PROSITE" id="PS50405">
    <property type="entry name" value="GST_CTER"/>
    <property type="match status" value="1"/>
</dbReference>
<dbReference type="SUPFAM" id="SSF52833">
    <property type="entry name" value="Thioredoxin-like"/>
    <property type="match status" value="1"/>
</dbReference>
<evidence type="ECO:0000259" key="5">
    <source>
        <dbReference type="PROSITE" id="PS50404"/>
    </source>
</evidence>
<reference evidence="7" key="1">
    <citation type="journal article" date="2024" name="Gigascience">
        <title>Chromosome-level genome of the poultry shaft louse Menopon gallinae provides insight into the host-switching and adaptive evolution of parasitic lice.</title>
        <authorList>
            <person name="Xu Y."/>
            <person name="Ma L."/>
            <person name="Liu S."/>
            <person name="Liang Y."/>
            <person name="Liu Q."/>
            <person name="He Z."/>
            <person name="Tian L."/>
            <person name="Duan Y."/>
            <person name="Cai W."/>
            <person name="Li H."/>
            <person name="Song F."/>
        </authorList>
    </citation>
    <scope>NUCLEOTIDE SEQUENCE</scope>
    <source>
        <strain evidence="7">Cailab_2023a</strain>
    </source>
</reference>
<comment type="caution">
    <text evidence="7">The sequence shown here is derived from an EMBL/GenBank/DDBJ whole genome shotgun (WGS) entry which is preliminary data.</text>
</comment>
<accession>A0AAW2IHH5</accession>
<dbReference type="SFLD" id="SFLDG01205">
    <property type="entry name" value="AMPS.1"/>
    <property type="match status" value="1"/>
</dbReference>